<evidence type="ECO:0000256" key="1">
    <source>
        <dbReference type="ARBA" id="ARBA00004651"/>
    </source>
</evidence>
<dbReference type="EMBL" id="JH651384">
    <property type="protein sequence ID" value="EIJ36710.1"/>
    <property type="molecule type" value="Genomic_DNA"/>
</dbReference>
<name>A0A656HMY3_THINJ</name>
<proteinExistence type="inferred from homology"/>
<dbReference type="Proteomes" id="UP000005317">
    <property type="component" value="Unassembled WGS sequence"/>
</dbReference>
<dbReference type="PANTHER" id="PTHR30330">
    <property type="entry name" value="AGSS FAMILY TRANSPORTER, SODIUM-ALANINE"/>
    <property type="match status" value="1"/>
</dbReference>
<gene>
    <name evidence="9" type="ORF">Thini_4223</name>
</gene>
<feature type="transmembrane region" description="Helical" evidence="8">
    <location>
        <begin position="62"/>
        <end position="84"/>
    </location>
</feature>
<keyword evidence="8" id="KW-0997">Cell inner membrane</keyword>
<dbReference type="Gene3D" id="1.20.1740.10">
    <property type="entry name" value="Amino acid/polyamine transporter I"/>
    <property type="match status" value="1"/>
</dbReference>
<feature type="transmembrane region" description="Helical" evidence="8">
    <location>
        <begin position="236"/>
        <end position="254"/>
    </location>
</feature>
<feature type="transmembrane region" description="Helical" evidence="8">
    <location>
        <begin position="195"/>
        <end position="216"/>
    </location>
</feature>
<comment type="similarity">
    <text evidence="2 8">Belongs to the alanine or glycine:cation symporter (AGCS) (TC 2.A.25) family.</text>
</comment>
<dbReference type="AlphaFoldDB" id="A0A656HMY3"/>
<dbReference type="PRINTS" id="PR00175">
    <property type="entry name" value="NAALASMPORT"/>
</dbReference>
<dbReference type="InterPro" id="IPR001463">
    <property type="entry name" value="Na/Ala_symport"/>
</dbReference>
<feature type="transmembrane region" description="Helical" evidence="8">
    <location>
        <begin position="402"/>
        <end position="426"/>
    </location>
</feature>
<evidence type="ECO:0000256" key="7">
    <source>
        <dbReference type="ARBA" id="ARBA00023136"/>
    </source>
</evidence>
<feature type="transmembrane region" description="Helical" evidence="8">
    <location>
        <begin position="354"/>
        <end position="374"/>
    </location>
</feature>
<organism evidence="9 10">
    <name type="scientific">Thiothrix nivea (strain ATCC 35100 / DSM 5205 / JP2)</name>
    <dbReference type="NCBI Taxonomy" id="870187"/>
    <lineage>
        <taxon>Bacteria</taxon>
        <taxon>Pseudomonadati</taxon>
        <taxon>Pseudomonadota</taxon>
        <taxon>Gammaproteobacteria</taxon>
        <taxon>Thiotrichales</taxon>
        <taxon>Thiotrichaceae</taxon>
        <taxon>Thiothrix</taxon>
    </lineage>
</organism>
<protein>
    <submittedName>
        <fullName evidence="9">Amino acid carrier protein</fullName>
    </submittedName>
</protein>
<sequence precursor="true">MRTNCRYTAVTALLLALLPGLVLAGGGGIGESINNVFGVINGWLSEIIFFDVFPGEPSMPFIVAWLIVGAVFLTLRFSFVNLRMMRHAFRVMRGKYRTADDQGEVTSFQALTTALSATVGLGNIAGVAIAISLGGPGATFWMIVAGFLGMTTKFTEATLAQMYREVRPDGRLMGGAMEYLSKGFAEHGMVGLGKFLAAMFAVFTIFGSFGAGSAFQVSQSLGAVKEVIPFFADNRWMYGLLMAILTGLVIIGGLRRIAHTAEAIVPTMVIIYLLACLWIILNNIGGVPAALGKIVTEAFSPMAVAGGVVGAIVQGFKRAVFSSEAGLGSAAIVHSTASVKYPVRQGMVALYEPFIDTIVICTMTALVIILTGVYNAPETESIRAASQGAALTAVAFRTVSDWFPLILTLSVFLFAYSTMISWSYYGERCWVYLFGEKLSIVYKVMFLVFIVLASIASAANMLDFTDLLVLAMAFPNFIGLYLLSGKVKKALNDYLVKLHSGELDREAGR</sequence>
<dbReference type="PANTHER" id="PTHR30330:SF3">
    <property type="entry name" value="TRANSCRIPTIONAL REGULATOR, LRP FAMILY"/>
    <property type="match status" value="1"/>
</dbReference>
<evidence type="ECO:0000256" key="4">
    <source>
        <dbReference type="ARBA" id="ARBA00022475"/>
    </source>
</evidence>
<feature type="transmembrane region" description="Helical" evidence="8">
    <location>
        <begin position="464"/>
        <end position="483"/>
    </location>
</feature>
<dbReference type="RefSeq" id="WP_002710578.1">
    <property type="nucleotide sequence ID" value="NZ_JH651384.1"/>
</dbReference>
<reference evidence="10" key="1">
    <citation type="journal article" date="2011" name="Stand. Genomic Sci.">
        <title>Genome sequence of the filamentous, gliding Thiothrix nivea neotype strain (JP2(T)).</title>
        <authorList>
            <person name="Lapidus A."/>
            <person name="Nolan M."/>
            <person name="Lucas S."/>
            <person name="Glavina Del Rio T."/>
            <person name="Tice H."/>
            <person name="Cheng J.F."/>
            <person name="Tapia R."/>
            <person name="Han C."/>
            <person name="Goodwin L."/>
            <person name="Pitluck S."/>
            <person name="Liolios K."/>
            <person name="Pagani I."/>
            <person name="Ivanova N."/>
            <person name="Huntemann M."/>
            <person name="Mavromatis K."/>
            <person name="Mikhailova N."/>
            <person name="Pati A."/>
            <person name="Chen A."/>
            <person name="Palaniappan K."/>
            <person name="Land M."/>
            <person name="Brambilla E.M."/>
            <person name="Rohde M."/>
            <person name="Abt B."/>
            <person name="Verbarg S."/>
            <person name="Goker M."/>
            <person name="Bristow J."/>
            <person name="Eisen J.A."/>
            <person name="Markowitz V."/>
            <person name="Hugenholtz P."/>
            <person name="Kyrpides N.C."/>
            <person name="Klenk H.P."/>
            <person name="Woyke T."/>
        </authorList>
    </citation>
    <scope>NUCLEOTIDE SEQUENCE [LARGE SCALE GENOMIC DNA]</scope>
    <source>
        <strain evidence="10">ATCC 35100 / DSM 5205 / JP2</strain>
    </source>
</reference>
<dbReference type="Pfam" id="PF01235">
    <property type="entry name" value="Na_Ala_symp"/>
    <property type="match status" value="1"/>
</dbReference>
<feature type="transmembrane region" description="Helical" evidence="8">
    <location>
        <begin position="261"/>
        <end position="281"/>
    </location>
</feature>
<evidence type="ECO:0000313" key="10">
    <source>
        <dbReference type="Proteomes" id="UP000005317"/>
    </source>
</evidence>
<keyword evidence="7 8" id="KW-0472">Membrane</keyword>
<comment type="subcellular location">
    <subcellularLocation>
        <location evidence="8">Cell inner membrane</location>
        <topology evidence="8">Multi-pass membrane protein</topology>
    </subcellularLocation>
    <subcellularLocation>
        <location evidence="1">Cell membrane</location>
        <topology evidence="1">Multi-pass membrane protein</topology>
    </subcellularLocation>
</comment>
<evidence type="ECO:0000256" key="8">
    <source>
        <dbReference type="RuleBase" id="RU363064"/>
    </source>
</evidence>
<dbReference type="GO" id="GO:0005886">
    <property type="term" value="C:plasma membrane"/>
    <property type="evidence" value="ECO:0007669"/>
    <property type="project" value="UniProtKB-SubCell"/>
</dbReference>
<dbReference type="NCBIfam" id="TIGR00835">
    <property type="entry name" value="agcS"/>
    <property type="match status" value="1"/>
</dbReference>
<keyword evidence="6 8" id="KW-1133">Transmembrane helix</keyword>
<dbReference type="OrthoDB" id="9806926at2"/>
<evidence type="ECO:0000256" key="2">
    <source>
        <dbReference type="ARBA" id="ARBA00009261"/>
    </source>
</evidence>
<keyword evidence="8" id="KW-0769">Symport</keyword>
<feature type="transmembrane region" description="Helical" evidence="8">
    <location>
        <begin position="438"/>
        <end position="458"/>
    </location>
</feature>
<dbReference type="GO" id="GO:0005283">
    <property type="term" value="F:amino acid:sodium symporter activity"/>
    <property type="evidence" value="ECO:0007669"/>
    <property type="project" value="InterPro"/>
</dbReference>
<accession>A0A656HMY3</accession>
<keyword evidence="5 8" id="KW-0812">Transmembrane</keyword>
<evidence type="ECO:0000256" key="3">
    <source>
        <dbReference type="ARBA" id="ARBA00022448"/>
    </source>
</evidence>
<evidence type="ECO:0000256" key="5">
    <source>
        <dbReference type="ARBA" id="ARBA00022692"/>
    </source>
</evidence>
<keyword evidence="4" id="KW-1003">Cell membrane</keyword>
<keyword evidence="10" id="KW-1185">Reference proteome</keyword>
<evidence type="ECO:0000313" key="9">
    <source>
        <dbReference type="EMBL" id="EIJ36710.1"/>
    </source>
</evidence>
<evidence type="ECO:0000256" key="6">
    <source>
        <dbReference type="ARBA" id="ARBA00022989"/>
    </source>
</evidence>
<keyword evidence="3 8" id="KW-0813">Transport</keyword>